<keyword evidence="3" id="KW-0949">S-adenosyl-L-methionine</keyword>
<evidence type="ECO:0000313" key="4">
    <source>
        <dbReference type="EMBL" id="NYD34507.1"/>
    </source>
</evidence>
<proteinExistence type="predicted"/>
<accession>A0A7Y9J3Z0</accession>
<evidence type="ECO:0000256" key="2">
    <source>
        <dbReference type="ARBA" id="ARBA00022679"/>
    </source>
</evidence>
<dbReference type="Gene3D" id="3.40.50.150">
    <property type="entry name" value="Vaccinia Virus protein VP39"/>
    <property type="match status" value="1"/>
</dbReference>
<dbReference type="PANTHER" id="PTHR43464:SF19">
    <property type="entry name" value="UBIQUINONE BIOSYNTHESIS O-METHYLTRANSFERASE, MITOCHONDRIAL"/>
    <property type="match status" value="1"/>
</dbReference>
<dbReference type="GO" id="GO:0008168">
    <property type="term" value="F:methyltransferase activity"/>
    <property type="evidence" value="ECO:0007669"/>
    <property type="project" value="UniProtKB-KW"/>
</dbReference>
<comment type="caution">
    <text evidence="4">The sequence shown here is derived from an EMBL/GenBank/DDBJ whole genome shotgun (WGS) entry which is preliminary data.</text>
</comment>
<dbReference type="Pfam" id="PF13489">
    <property type="entry name" value="Methyltransf_23"/>
    <property type="match status" value="1"/>
</dbReference>
<dbReference type="Proteomes" id="UP000535890">
    <property type="component" value="Unassembled WGS sequence"/>
</dbReference>
<dbReference type="AlphaFoldDB" id="A0A7Y9J3Z0"/>
<dbReference type="InterPro" id="IPR029063">
    <property type="entry name" value="SAM-dependent_MTases_sf"/>
</dbReference>
<keyword evidence="5" id="KW-1185">Reference proteome</keyword>
<dbReference type="PANTHER" id="PTHR43464">
    <property type="entry name" value="METHYLTRANSFERASE"/>
    <property type="match status" value="1"/>
</dbReference>
<dbReference type="EMBL" id="JACCBN010000001">
    <property type="protein sequence ID" value="NYD34507.1"/>
    <property type="molecule type" value="Genomic_DNA"/>
</dbReference>
<sequence>MTRSTDPGTAHTGYADYRDTVASSFRSAYDAHRDRWTDDPVAAGITDFAVAAVRRHRPGAPYPDPAVRLLDIGAGRGHQSAVLAERLGADVTAVDLLPVADATAPRRGRVRHVVGDFLDLAPADGRYDVLLDNGCLHHQRPEDWARFVAHGRRLLADDGLWVLCTFLSPGPEVAFHDQADGRHNVWFTPDDLQELFTTAGLVRVDETVLDRRFAARGFDLAYLLQTFVVGGAG</sequence>
<organism evidence="4 5">
    <name type="scientific">Actinomycetospora corticicola</name>
    <dbReference type="NCBI Taxonomy" id="663602"/>
    <lineage>
        <taxon>Bacteria</taxon>
        <taxon>Bacillati</taxon>
        <taxon>Actinomycetota</taxon>
        <taxon>Actinomycetes</taxon>
        <taxon>Pseudonocardiales</taxon>
        <taxon>Pseudonocardiaceae</taxon>
        <taxon>Actinomycetospora</taxon>
    </lineage>
</organism>
<dbReference type="GO" id="GO:0032259">
    <property type="term" value="P:methylation"/>
    <property type="evidence" value="ECO:0007669"/>
    <property type="project" value="UniProtKB-KW"/>
</dbReference>
<evidence type="ECO:0000256" key="1">
    <source>
        <dbReference type="ARBA" id="ARBA00022603"/>
    </source>
</evidence>
<reference evidence="4 5" key="1">
    <citation type="submission" date="2020-07" db="EMBL/GenBank/DDBJ databases">
        <title>Sequencing the genomes of 1000 actinobacteria strains.</title>
        <authorList>
            <person name="Klenk H.-P."/>
        </authorList>
    </citation>
    <scope>NUCLEOTIDE SEQUENCE [LARGE SCALE GENOMIC DNA]</scope>
    <source>
        <strain evidence="4 5">DSM 45772</strain>
    </source>
</reference>
<evidence type="ECO:0000313" key="5">
    <source>
        <dbReference type="Proteomes" id="UP000535890"/>
    </source>
</evidence>
<dbReference type="SUPFAM" id="SSF53335">
    <property type="entry name" value="S-adenosyl-L-methionine-dependent methyltransferases"/>
    <property type="match status" value="1"/>
</dbReference>
<keyword evidence="2 4" id="KW-0808">Transferase</keyword>
<evidence type="ECO:0000256" key="3">
    <source>
        <dbReference type="ARBA" id="ARBA00022691"/>
    </source>
</evidence>
<keyword evidence="1 4" id="KW-0489">Methyltransferase</keyword>
<dbReference type="RefSeq" id="WP_179792449.1">
    <property type="nucleotide sequence ID" value="NZ_BAABHP010000018.1"/>
</dbReference>
<gene>
    <name evidence="4" type="ORF">BJ983_000609</name>
</gene>
<protein>
    <submittedName>
        <fullName evidence="4">SAM-dependent methyltransferase</fullName>
    </submittedName>
</protein>
<dbReference type="CDD" id="cd02440">
    <property type="entry name" value="AdoMet_MTases"/>
    <property type="match status" value="1"/>
</dbReference>
<name>A0A7Y9J3Z0_9PSEU</name>